<accession>A0A841H372</accession>
<dbReference type="PANTHER" id="PTHR33164">
    <property type="entry name" value="TRANSCRIPTIONAL REGULATOR, MARR FAMILY"/>
    <property type="match status" value="1"/>
</dbReference>
<dbReference type="PRINTS" id="PR00598">
    <property type="entry name" value="HTHMARR"/>
</dbReference>
<dbReference type="InterPro" id="IPR000835">
    <property type="entry name" value="HTH_MarR-typ"/>
</dbReference>
<dbReference type="SUPFAM" id="SSF46785">
    <property type="entry name" value="Winged helix' DNA-binding domain"/>
    <property type="match status" value="1"/>
</dbReference>
<reference evidence="4 5" key="1">
    <citation type="submission" date="2020-08" db="EMBL/GenBank/DDBJ databases">
        <title>Genomic Encyclopedia of Type Strains, Phase IV (KMG-IV): sequencing the most valuable type-strain genomes for metagenomic binning, comparative biology and taxonomic classification.</title>
        <authorList>
            <person name="Goeker M."/>
        </authorList>
    </citation>
    <scope>NUCLEOTIDE SEQUENCE [LARGE SCALE GENOMIC DNA]</scope>
    <source>
        <strain evidence="4 5">DSM 29007</strain>
    </source>
</reference>
<organism evidence="4 5">
    <name type="scientific">Longimicrobium terrae</name>
    <dbReference type="NCBI Taxonomy" id="1639882"/>
    <lineage>
        <taxon>Bacteria</taxon>
        <taxon>Pseudomonadati</taxon>
        <taxon>Gemmatimonadota</taxon>
        <taxon>Longimicrobiia</taxon>
        <taxon>Longimicrobiales</taxon>
        <taxon>Longimicrobiaceae</taxon>
        <taxon>Longimicrobium</taxon>
    </lineage>
</organism>
<dbReference type="GO" id="GO:0003700">
    <property type="term" value="F:DNA-binding transcription factor activity"/>
    <property type="evidence" value="ECO:0007669"/>
    <property type="project" value="InterPro"/>
</dbReference>
<dbReference type="Gene3D" id="1.10.10.10">
    <property type="entry name" value="Winged helix-like DNA-binding domain superfamily/Winged helix DNA-binding domain"/>
    <property type="match status" value="1"/>
</dbReference>
<dbReference type="Proteomes" id="UP000582837">
    <property type="component" value="Unassembled WGS sequence"/>
</dbReference>
<dbReference type="SMART" id="SM00347">
    <property type="entry name" value="HTH_MARR"/>
    <property type="match status" value="1"/>
</dbReference>
<keyword evidence="1" id="KW-0805">Transcription regulation</keyword>
<dbReference type="InterPro" id="IPR039422">
    <property type="entry name" value="MarR/SlyA-like"/>
</dbReference>
<gene>
    <name evidence="4" type="ORF">HNQ61_004129</name>
</gene>
<dbReference type="AlphaFoldDB" id="A0A841H372"/>
<dbReference type="PANTHER" id="PTHR33164:SF56">
    <property type="entry name" value="HTH-TYPE TRANSCRIPTIONAL REGULATOR MHQR"/>
    <property type="match status" value="1"/>
</dbReference>
<sequence>MIDEADPLANPQQDEDTAAALKLWVVLSRAQRAIGDRARREIERQGLRPTEFGVLEALYHKGPLTLGQVGERVLVTSGSVTPVADKLEQRGLIARRMSSEDRRVCYAELTDAGRKLVDGIFPEHAEVIRAAMEGLTTEEKRITTSLLRRLGRHAAERG</sequence>
<proteinExistence type="predicted"/>
<evidence type="ECO:0000256" key="1">
    <source>
        <dbReference type="ARBA" id="ARBA00023015"/>
    </source>
</evidence>
<dbReference type="EMBL" id="JACHIA010000015">
    <property type="protein sequence ID" value="MBB6072467.1"/>
    <property type="molecule type" value="Genomic_DNA"/>
</dbReference>
<protein>
    <submittedName>
        <fullName evidence="4">MarR family 2-MHQ and catechol resistance regulon transcriptional repressor</fullName>
    </submittedName>
</protein>
<evidence type="ECO:0000259" key="3">
    <source>
        <dbReference type="PROSITE" id="PS50995"/>
    </source>
</evidence>
<keyword evidence="5" id="KW-1185">Reference proteome</keyword>
<dbReference type="Pfam" id="PF01047">
    <property type="entry name" value="MarR"/>
    <property type="match status" value="1"/>
</dbReference>
<dbReference type="InterPro" id="IPR036388">
    <property type="entry name" value="WH-like_DNA-bd_sf"/>
</dbReference>
<evidence type="ECO:0000256" key="2">
    <source>
        <dbReference type="ARBA" id="ARBA00023163"/>
    </source>
</evidence>
<keyword evidence="2" id="KW-0804">Transcription</keyword>
<comment type="caution">
    <text evidence="4">The sequence shown here is derived from an EMBL/GenBank/DDBJ whole genome shotgun (WGS) entry which is preliminary data.</text>
</comment>
<dbReference type="PROSITE" id="PS50995">
    <property type="entry name" value="HTH_MARR_2"/>
    <property type="match status" value="1"/>
</dbReference>
<dbReference type="GO" id="GO:0006950">
    <property type="term" value="P:response to stress"/>
    <property type="evidence" value="ECO:0007669"/>
    <property type="project" value="TreeGrafter"/>
</dbReference>
<name>A0A841H372_9BACT</name>
<evidence type="ECO:0000313" key="4">
    <source>
        <dbReference type="EMBL" id="MBB6072467.1"/>
    </source>
</evidence>
<dbReference type="RefSeq" id="WP_170038291.1">
    <property type="nucleotide sequence ID" value="NZ_JABDTL010000002.1"/>
</dbReference>
<evidence type="ECO:0000313" key="5">
    <source>
        <dbReference type="Proteomes" id="UP000582837"/>
    </source>
</evidence>
<feature type="domain" description="HTH marR-type" evidence="3">
    <location>
        <begin position="20"/>
        <end position="152"/>
    </location>
</feature>
<dbReference type="InterPro" id="IPR036390">
    <property type="entry name" value="WH_DNA-bd_sf"/>
</dbReference>